<reference evidence="1 3" key="1">
    <citation type="submission" date="2024-04" db="EMBL/GenBank/DDBJ databases">
        <title>Tritrichomonas musculus Genome.</title>
        <authorList>
            <person name="Alves-Ferreira E."/>
            <person name="Grigg M."/>
            <person name="Lorenzi H."/>
            <person name="Galac M."/>
        </authorList>
    </citation>
    <scope>NUCLEOTIDE SEQUENCE [LARGE SCALE GENOMIC DNA]</scope>
    <source>
        <strain evidence="1 3">EAF2021</strain>
    </source>
</reference>
<name>A0ABR2GMD7_9EUKA</name>
<organism evidence="1 3">
    <name type="scientific">Tritrichomonas musculus</name>
    <dbReference type="NCBI Taxonomy" id="1915356"/>
    <lineage>
        <taxon>Eukaryota</taxon>
        <taxon>Metamonada</taxon>
        <taxon>Parabasalia</taxon>
        <taxon>Tritrichomonadida</taxon>
        <taxon>Tritrichomonadidae</taxon>
        <taxon>Tritrichomonas</taxon>
    </lineage>
</organism>
<evidence type="ECO:0000313" key="3">
    <source>
        <dbReference type="Proteomes" id="UP001470230"/>
    </source>
</evidence>
<protein>
    <recommendedName>
        <fullName evidence="4">Mediator complex subunit 4</fullName>
    </recommendedName>
</protein>
<proteinExistence type="predicted"/>
<dbReference type="EMBL" id="JAPFFF010000018">
    <property type="protein sequence ID" value="KAK8860704.1"/>
    <property type="molecule type" value="Genomic_DNA"/>
</dbReference>
<evidence type="ECO:0000313" key="1">
    <source>
        <dbReference type="EMBL" id="KAK8835090.1"/>
    </source>
</evidence>
<sequence length="212" mass="23674">MSGKSKLIDEIADNLSEYKENFEKILESIMNQCDSNVKRHDSQIADNVLKLIQTDIELKKNIEKMKIWKKRQRQIDILEKQLANLSTKVNQFAKLVSKEQSELHFFMLKARKLQTGISDPNNVSTIRNIITAAKVIGPAASGARRDDVTYPWMPDPYQMAQGVNALKTLDLPAPSVAAHSISLDPVIMTRNAVVTMISSSSSGSGDDDDNEE</sequence>
<dbReference type="Proteomes" id="UP001470230">
    <property type="component" value="Unassembled WGS sequence"/>
</dbReference>
<evidence type="ECO:0008006" key="4">
    <source>
        <dbReference type="Google" id="ProtNLM"/>
    </source>
</evidence>
<comment type="caution">
    <text evidence="1">The sequence shown here is derived from an EMBL/GenBank/DDBJ whole genome shotgun (WGS) entry which is preliminary data.</text>
</comment>
<dbReference type="EMBL" id="JAPFFF010000237">
    <property type="protein sequence ID" value="KAK8835090.1"/>
    <property type="molecule type" value="Genomic_DNA"/>
</dbReference>
<accession>A0ABR2GMD7</accession>
<gene>
    <name evidence="2" type="ORF">M9Y10_012369</name>
    <name evidence="1" type="ORF">M9Y10_018100</name>
</gene>
<keyword evidence="3" id="KW-1185">Reference proteome</keyword>
<evidence type="ECO:0000313" key="2">
    <source>
        <dbReference type="EMBL" id="KAK8860704.1"/>
    </source>
</evidence>